<evidence type="ECO:0000313" key="1">
    <source>
        <dbReference type="EMBL" id="RDX68663.1"/>
    </source>
</evidence>
<dbReference type="EMBL" id="QJKJ01012441">
    <property type="protein sequence ID" value="RDX68663.1"/>
    <property type="molecule type" value="Genomic_DNA"/>
</dbReference>
<proteinExistence type="predicted"/>
<evidence type="ECO:0000313" key="2">
    <source>
        <dbReference type="Proteomes" id="UP000257109"/>
    </source>
</evidence>
<dbReference type="STRING" id="157652.A0A371ERH9"/>
<dbReference type="Proteomes" id="UP000257109">
    <property type="component" value="Unassembled WGS sequence"/>
</dbReference>
<gene>
    <name evidence="1" type="primary">GIP</name>
    <name evidence="1" type="ORF">CR513_52324</name>
</gene>
<dbReference type="AlphaFoldDB" id="A0A371ERH9"/>
<comment type="caution">
    <text evidence="1">The sequence shown here is derived from an EMBL/GenBank/DDBJ whole genome shotgun (WGS) entry which is preliminary data.</text>
</comment>
<reference evidence="1" key="1">
    <citation type="submission" date="2018-05" db="EMBL/GenBank/DDBJ databases">
        <title>Draft genome of Mucuna pruriens seed.</title>
        <authorList>
            <person name="Nnadi N.E."/>
            <person name="Vos R."/>
            <person name="Hasami M.H."/>
            <person name="Devisetty U.K."/>
            <person name="Aguiy J.C."/>
        </authorList>
    </citation>
    <scope>NUCLEOTIDE SEQUENCE [LARGE SCALE GENOMIC DNA]</scope>
    <source>
        <strain evidence="1">JCA_2017</strain>
    </source>
</reference>
<keyword evidence="2" id="KW-1185">Reference proteome</keyword>
<protein>
    <submittedName>
        <fullName evidence="1">Copia protein</fullName>
    </submittedName>
</protein>
<feature type="non-terminal residue" evidence="1">
    <location>
        <position position="1"/>
    </location>
</feature>
<name>A0A371ERH9_MUCPR</name>
<accession>A0A371ERH9</accession>
<organism evidence="1 2">
    <name type="scientific">Mucuna pruriens</name>
    <name type="common">Velvet bean</name>
    <name type="synonym">Dolichos pruriens</name>
    <dbReference type="NCBI Taxonomy" id="157652"/>
    <lineage>
        <taxon>Eukaryota</taxon>
        <taxon>Viridiplantae</taxon>
        <taxon>Streptophyta</taxon>
        <taxon>Embryophyta</taxon>
        <taxon>Tracheophyta</taxon>
        <taxon>Spermatophyta</taxon>
        <taxon>Magnoliopsida</taxon>
        <taxon>eudicotyledons</taxon>
        <taxon>Gunneridae</taxon>
        <taxon>Pentapetalae</taxon>
        <taxon>rosids</taxon>
        <taxon>fabids</taxon>
        <taxon>Fabales</taxon>
        <taxon>Fabaceae</taxon>
        <taxon>Papilionoideae</taxon>
        <taxon>50 kb inversion clade</taxon>
        <taxon>NPAAA clade</taxon>
        <taxon>indigoferoid/millettioid clade</taxon>
        <taxon>Phaseoleae</taxon>
        <taxon>Mucuna</taxon>
    </lineage>
</organism>
<sequence>MKYLKGTKNYMLMYRQTDDLEVITYCDSGYVGYIDSRKSKSSYIFKLVNEAISCRSAKQILIVTSTMEVEFVSCFEAISYDFVDSISKPLKLYCDNLAAMFIAKNNKTIREFIKEKKVINEHVNTKLMIADLLTKGMSPKNFKDHMVRMGLGSIM</sequence>
<dbReference type="CDD" id="cd09272">
    <property type="entry name" value="RNase_HI_RT_Ty1"/>
    <property type="match status" value="1"/>
</dbReference>
<dbReference type="OrthoDB" id="1645289at2759"/>
<dbReference type="PANTHER" id="PTHR11439">
    <property type="entry name" value="GAG-POL-RELATED RETROTRANSPOSON"/>
    <property type="match status" value="1"/>
</dbReference>
<dbReference type="PANTHER" id="PTHR11439:SF467">
    <property type="entry name" value="INTEGRASE CATALYTIC DOMAIN-CONTAINING PROTEIN"/>
    <property type="match status" value="1"/>
</dbReference>